<name>A0AA41QZ36_9BACT</name>
<keyword evidence="1" id="KW-0472">Membrane</keyword>
<dbReference type="AlphaFoldDB" id="A0AA41QZ36"/>
<keyword evidence="3" id="KW-1185">Reference proteome</keyword>
<accession>A0AA41QZ36</accession>
<dbReference type="EMBL" id="JALJRB010000001">
    <property type="protein sequence ID" value="MCJ8498964.1"/>
    <property type="molecule type" value="Genomic_DNA"/>
</dbReference>
<reference evidence="2" key="1">
    <citation type="submission" date="2022-04" db="EMBL/GenBank/DDBJ databases">
        <title>Desulfatitalea alkaliphila sp. nov., a novel anaerobic sulfate-reducing bacterium isolated from terrestrial mud volcano, Taman Peninsula, Russia.</title>
        <authorList>
            <person name="Khomyakova M.A."/>
            <person name="Merkel A.Y."/>
            <person name="Slobodkin A.I."/>
        </authorList>
    </citation>
    <scope>NUCLEOTIDE SEQUENCE</scope>
    <source>
        <strain evidence="2">M08but</strain>
    </source>
</reference>
<feature type="transmembrane region" description="Helical" evidence="1">
    <location>
        <begin position="34"/>
        <end position="52"/>
    </location>
</feature>
<comment type="caution">
    <text evidence="2">The sequence shown here is derived from an EMBL/GenBank/DDBJ whole genome shotgun (WGS) entry which is preliminary data.</text>
</comment>
<dbReference type="NCBIfam" id="NF038143">
    <property type="entry name" value="HYxxLL"/>
    <property type="match status" value="1"/>
</dbReference>
<sequence length="201" mass="22947">MAQQLLEERHALIWHGEQVFAHALAKQVIHKPKVTVWIILLPLLFLFFMQDLKKYKNGIRDFVEGFLKNKKIALDLAFNAVVDGASLEKTVAAFGADSRPDNAAERTLHQKQMREIECLAAHFRQLLNSNGQTYEALVRNSYISPGKYKTFQDRLFELEAAVIEAALQARPAEIDTGALVAQMQSAMRTLRRQQRDHIFKS</sequence>
<evidence type="ECO:0000313" key="3">
    <source>
        <dbReference type="Proteomes" id="UP001165427"/>
    </source>
</evidence>
<evidence type="ECO:0000256" key="1">
    <source>
        <dbReference type="SAM" id="Phobius"/>
    </source>
</evidence>
<gene>
    <name evidence="2" type="ORF">MRX98_00145</name>
</gene>
<dbReference type="RefSeq" id="WP_246901961.1">
    <property type="nucleotide sequence ID" value="NZ_JALJRB010000001.1"/>
</dbReference>
<organism evidence="2 3">
    <name type="scientific">Desulfatitalea alkaliphila</name>
    <dbReference type="NCBI Taxonomy" id="2929485"/>
    <lineage>
        <taxon>Bacteria</taxon>
        <taxon>Pseudomonadati</taxon>
        <taxon>Thermodesulfobacteriota</taxon>
        <taxon>Desulfobacteria</taxon>
        <taxon>Desulfobacterales</taxon>
        <taxon>Desulfosarcinaceae</taxon>
        <taxon>Desulfatitalea</taxon>
    </lineage>
</organism>
<proteinExistence type="predicted"/>
<keyword evidence="1" id="KW-0812">Transmembrane</keyword>
<evidence type="ECO:0000313" key="2">
    <source>
        <dbReference type="EMBL" id="MCJ8498964.1"/>
    </source>
</evidence>
<protein>
    <submittedName>
        <fullName evidence="2">NF038143 family protein</fullName>
    </submittedName>
</protein>
<keyword evidence="1" id="KW-1133">Transmembrane helix</keyword>
<dbReference type="Proteomes" id="UP001165427">
    <property type="component" value="Unassembled WGS sequence"/>
</dbReference>